<dbReference type="Proteomes" id="UP001055200">
    <property type="component" value="Chromosome"/>
</dbReference>
<evidence type="ECO:0000313" key="2">
    <source>
        <dbReference type="Proteomes" id="UP001055200"/>
    </source>
</evidence>
<organism evidence="1 2">
    <name type="scientific">Mycolicibacillus parakoreensis</name>
    <dbReference type="NCBI Taxonomy" id="1069221"/>
    <lineage>
        <taxon>Bacteria</taxon>
        <taxon>Bacillati</taxon>
        <taxon>Actinomycetota</taxon>
        <taxon>Actinomycetes</taxon>
        <taxon>Mycobacteriales</taxon>
        <taxon>Mycobacteriaceae</taxon>
        <taxon>Mycolicibacillus</taxon>
    </lineage>
</organism>
<protein>
    <submittedName>
        <fullName evidence="1">Uncharacterized protein</fullName>
    </submittedName>
</protein>
<reference evidence="1" key="1">
    <citation type="submission" date="2022-08" db="EMBL/GenBank/DDBJ databases">
        <title>Complete genome sequence of 14 non-tuberculosis mycobacteria type-strains.</title>
        <authorList>
            <person name="Igarashi Y."/>
            <person name="Osugi A."/>
            <person name="Mitarai S."/>
        </authorList>
    </citation>
    <scope>NUCLEOTIDE SEQUENCE</scope>
    <source>
        <strain evidence="1">DSM 45575</strain>
    </source>
</reference>
<dbReference type="RefSeq" id="WP_240170536.1">
    <property type="nucleotide sequence ID" value="NZ_CP092365.1"/>
</dbReference>
<proteinExistence type="predicted"/>
<dbReference type="EMBL" id="CP092365">
    <property type="protein sequence ID" value="ULN52262.1"/>
    <property type="molecule type" value="Genomic_DNA"/>
</dbReference>
<name>A0ABY3TYF5_9MYCO</name>
<accession>A0ABY3TYF5</accession>
<sequence>MRYWEFDDQRDTEITCPRCGWTGPQMPYLDMHADLFDLCCPKCCCMILIVLFPTIAETREAAAAGNPRAIKELPRAEEQMTHRRQMYESLLRDGEQLPDLDGEQLALDWDEVSVDGERWTVVRHGDRELFRERTFWEGIGRFKEVAAILRARYGRRLVELRPTAASWAYLRGDKYRVDEQVAEINAALREGR</sequence>
<gene>
    <name evidence="1" type="ORF">MIU77_15625</name>
</gene>
<keyword evidence="2" id="KW-1185">Reference proteome</keyword>
<evidence type="ECO:0000313" key="1">
    <source>
        <dbReference type="EMBL" id="ULN52262.1"/>
    </source>
</evidence>